<feature type="compositionally biased region" description="Polar residues" evidence="1">
    <location>
        <begin position="26"/>
        <end position="39"/>
    </location>
</feature>
<evidence type="ECO:0000313" key="2">
    <source>
        <dbReference type="Ensembl" id="ENSSCAP00000006598.1"/>
    </source>
</evidence>
<evidence type="ECO:0000313" key="3">
    <source>
        <dbReference type="Proteomes" id="UP000694409"/>
    </source>
</evidence>
<feature type="region of interest" description="Disordered" evidence="1">
    <location>
        <begin position="11"/>
        <end position="42"/>
    </location>
</feature>
<organism evidence="2 3">
    <name type="scientific">Serinus canaria</name>
    <name type="common">Island canary</name>
    <name type="synonym">Fringilla canaria</name>
    <dbReference type="NCBI Taxonomy" id="9135"/>
    <lineage>
        <taxon>Eukaryota</taxon>
        <taxon>Metazoa</taxon>
        <taxon>Chordata</taxon>
        <taxon>Craniata</taxon>
        <taxon>Vertebrata</taxon>
        <taxon>Euteleostomi</taxon>
        <taxon>Archelosauria</taxon>
        <taxon>Archosauria</taxon>
        <taxon>Dinosauria</taxon>
        <taxon>Saurischia</taxon>
        <taxon>Theropoda</taxon>
        <taxon>Coelurosauria</taxon>
        <taxon>Aves</taxon>
        <taxon>Neognathae</taxon>
        <taxon>Neoaves</taxon>
        <taxon>Telluraves</taxon>
        <taxon>Australaves</taxon>
        <taxon>Passeriformes</taxon>
        <taxon>Passeroidea</taxon>
        <taxon>Fringillidae</taxon>
        <taxon>Carduelinae</taxon>
        <taxon>Serinus</taxon>
    </lineage>
</organism>
<reference evidence="2" key="1">
    <citation type="submission" date="2025-08" db="UniProtKB">
        <authorList>
            <consortium name="Ensembl"/>
        </authorList>
    </citation>
    <scope>IDENTIFICATION</scope>
</reference>
<sequence length="64" mass="7455">KIPWSRRECLIPAHSRQRSTRRPEASTCSSTQFRRNQGLQRLEDKERQLAKGQAFLQSRFGGLV</sequence>
<dbReference type="AlphaFoldDB" id="A0A8C9MQG3"/>
<keyword evidence="3" id="KW-1185">Reference proteome</keyword>
<dbReference type="Proteomes" id="UP000694409">
    <property type="component" value="Unassembled WGS sequence"/>
</dbReference>
<name>A0A8C9MQG3_SERCA</name>
<accession>A0A8C9MQG3</accession>
<dbReference type="Ensembl" id="ENSSCAT00000007532.1">
    <property type="protein sequence ID" value="ENSSCAP00000006598.1"/>
    <property type="gene ID" value="ENSSCAG00000005152.1"/>
</dbReference>
<protein>
    <submittedName>
        <fullName evidence="2">Uncharacterized protein</fullName>
    </submittedName>
</protein>
<reference evidence="2" key="2">
    <citation type="submission" date="2025-09" db="UniProtKB">
        <authorList>
            <consortium name="Ensembl"/>
        </authorList>
    </citation>
    <scope>IDENTIFICATION</scope>
</reference>
<proteinExistence type="predicted"/>
<evidence type="ECO:0000256" key="1">
    <source>
        <dbReference type="SAM" id="MobiDB-lite"/>
    </source>
</evidence>